<dbReference type="GeneID" id="89951653"/>
<keyword evidence="2" id="KW-1185">Reference proteome</keyword>
<dbReference type="Proteomes" id="UP001304243">
    <property type="component" value="Unassembled WGS sequence"/>
</dbReference>
<organism evidence="1 2">
    <name type="scientific">Mucor velutinosus</name>
    <dbReference type="NCBI Taxonomy" id="708070"/>
    <lineage>
        <taxon>Eukaryota</taxon>
        <taxon>Fungi</taxon>
        <taxon>Fungi incertae sedis</taxon>
        <taxon>Mucoromycota</taxon>
        <taxon>Mucoromycotina</taxon>
        <taxon>Mucoromycetes</taxon>
        <taxon>Mucorales</taxon>
        <taxon>Mucorineae</taxon>
        <taxon>Mucoraceae</taxon>
        <taxon>Mucor</taxon>
    </lineage>
</organism>
<evidence type="ECO:0000313" key="1">
    <source>
        <dbReference type="EMBL" id="KAK4509614.1"/>
    </source>
</evidence>
<comment type="caution">
    <text evidence="1">The sequence shown here is derived from an EMBL/GenBank/DDBJ whole genome shotgun (WGS) entry which is preliminary data.</text>
</comment>
<reference evidence="1 2" key="1">
    <citation type="submission" date="2022-11" db="EMBL/GenBank/DDBJ databases">
        <title>Mucor velutinosus strain NIH1002 WGS.</title>
        <authorList>
            <person name="Subramanian P."/>
            <person name="Mullikin J.C."/>
            <person name="Segre J.A."/>
            <person name="Zelazny A.M."/>
        </authorList>
    </citation>
    <scope>NUCLEOTIDE SEQUENCE [LARGE SCALE GENOMIC DNA]</scope>
    <source>
        <strain evidence="1 2">NIH1002</strain>
    </source>
</reference>
<accession>A0AAN7HJT6</accession>
<dbReference type="AlphaFoldDB" id="A0AAN7HJT6"/>
<name>A0AAN7HJT6_9FUNG</name>
<protein>
    <submittedName>
        <fullName evidence="1">Uncharacterized protein</fullName>
    </submittedName>
</protein>
<dbReference type="RefSeq" id="XP_064676280.1">
    <property type="nucleotide sequence ID" value="XM_064827223.1"/>
</dbReference>
<sequence length="288" mass="33108">MRSRREQPEVSQARVTGLNHPYLNALRDEFKTNVESNVGQYKNTEYVNSHDKLLAFKKLPRNDGPDFILRQDLTGQARQLVERTISYHIQNATDYASEFSIQVLKIALVFNSHEVTNQRVEGPTQYPFYAAINTDRYMAHHTLCPKKVEESLFDQDMDILHAIFAGTDNGIVKTTETVYFDLDRFAYRLQLHHISRRVYGKWQSTTAFMQLPGAHHRIKQLKQGTGLDIYMKSPEKRKKTPGEQVSAAKAILSSYSLRNCKTPAELEEAARIHRNHQDAIKAINGTFI</sequence>
<proteinExistence type="predicted"/>
<dbReference type="EMBL" id="JASEJX010000039">
    <property type="protein sequence ID" value="KAK4509614.1"/>
    <property type="molecule type" value="Genomic_DNA"/>
</dbReference>
<evidence type="ECO:0000313" key="2">
    <source>
        <dbReference type="Proteomes" id="UP001304243"/>
    </source>
</evidence>
<gene>
    <name evidence="1" type="ORF">ATC70_007967</name>
</gene>